<dbReference type="FunFam" id="1.25.40.10:FF:000222">
    <property type="entry name" value="SARP family transcriptional regulator"/>
    <property type="match status" value="1"/>
</dbReference>
<proteinExistence type="inferred from homology"/>
<dbReference type="Pfam" id="PF00486">
    <property type="entry name" value="Trans_reg_C"/>
    <property type="match status" value="1"/>
</dbReference>
<dbReference type="InterPro" id="IPR011990">
    <property type="entry name" value="TPR-like_helical_dom_sf"/>
</dbReference>
<keyword evidence="8" id="KW-1185">Reference proteome</keyword>
<evidence type="ECO:0000313" key="7">
    <source>
        <dbReference type="EMBL" id="RMI43159.1"/>
    </source>
</evidence>
<dbReference type="EMBL" id="RFFG01000027">
    <property type="protein sequence ID" value="RMI43159.1"/>
    <property type="molecule type" value="Genomic_DNA"/>
</dbReference>
<dbReference type="PANTHER" id="PTHR35807">
    <property type="entry name" value="TRANSCRIPTIONAL REGULATOR REDD-RELATED"/>
    <property type="match status" value="1"/>
</dbReference>
<keyword evidence="2" id="KW-0805">Transcription regulation</keyword>
<dbReference type="SMART" id="SM01043">
    <property type="entry name" value="BTAD"/>
    <property type="match status" value="1"/>
</dbReference>
<feature type="domain" description="OmpR/PhoB-type" evidence="6">
    <location>
        <begin position="1"/>
        <end position="97"/>
    </location>
</feature>
<gene>
    <name evidence="7" type="ORF">EBO15_17130</name>
</gene>
<dbReference type="SUPFAM" id="SSF48452">
    <property type="entry name" value="TPR-like"/>
    <property type="match status" value="1"/>
</dbReference>
<evidence type="ECO:0000256" key="2">
    <source>
        <dbReference type="ARBA" id="ARBA00023015"/>
    </source>
</evidence>
<evidence type="ECO:0000259" key="6">
    <source>
        <dbReference type="PROSITE" id="PS51755"/>
    </source>
</evidence>
<evidence type="ECO:0000313" key="8">
    <source>
        <dbReference type="Proteomes" id="UP000282674"/>
    </source>
</evidence>
<comment type="caution">
    <text evidence="7">The sequence shown here is derived from an EMBL/GenBank/DDBJ whole genome shotgun (WGS) entry which is preliminary data.</text>
</comment>
<dbReference type="RefSeq" id="WP_122195390.1">
    <property type="nucleotide sequence ID" value="NZ_JBHSKC010000013.1"/>
</dbReference>
<dbReference type="OrthoDB" id="4054020at2"/>
<dbReference type="Gene3D" id="1.10.10.10">
    <property type="entry name" value="Winged helix-like DNA-binding domain superfamily/Winged helix DNA-binding domain"/>
    <property type="match status" value="1"/>
</dbReference>
<name>A0A3M2M0C1_9ACTN</name>
<dbReference type="AlphaFoldDB" id="A0A3M2M0C1"/>
<keyword evidence="4" id="KW-0804">Transcription</keyword>
<feature type="DNA-binding region" description="OmpR/PhoB-type" evidence="5">
    <location>
        <begin position="1"/>
        <end position="97"/>
    </location>
</feature>
<dbReference type="InterPro" id="IPR005158">
    <property type="entry name" value="BTAD"/>
</dbReference>
<dbReference type="PROSITE" id="PS51755">
    <property type="entry name" value="OMPR_PHOB"/>
    <property type="match status" value="1"/>
</dbReference>
<evidence type="ECO:0000256" key="5">
    <source>
        <dbReference type="PROSITE-ProRule" id="PRU01091"/>
    </source>
</evidence>
<dbReference type="GO" id="GO:0000160">
    <property type="term" value="P:phosphorelay signal transduction system"/>
    <property type="evidence" value="ECO:0007669"/>
    <property type="project" value="InterPro"/>
</dbReference>
<dbReference type="Proteomes" id="UP000282674">
    <property type="component" value="Unassembled WGS sequence"/>
</dbReference>
<reference evidence="7 8" key="1">
    <citation type="submission" date="2018-10" db="EMBL/GenBank/DDBJ databases">
        <title>Isolation from soil.</title>
        <authorList>
            <person name="Hu J."/>
        </authorList>
    </citation>
    <scope>NUCLEOTIDE SEQUENCE [LARGE SCALE GENOMIC DNA]</scope>
    <source>
        <strain evidence="7 8">NEAU-Ht49</strain>
    </source>
</reference>
<dbReference type="SUPFAM" id="SSF46894">
    <property type="entry name" value="C-terminal effector domain of the bipartite response regulators"/>
    <property type="match status" value="1"/>
</dbReference>
<sequence>MRFTVLGLFEMAEGETDWTPSAPKVRQVLAVLVLRAGQVVSIDTLIEELWSDDPPRSATTTTQTYIYQLRRVFGRLQERSGLPDPLITRPPGYVLDIPPSEVDATRFNSMLDTGRALLAHDAREAARILREALALWRGPMLGNVNCGPLLRGYAAHFEERYVSALELRIAADMRLGRHHELIAELKSLVTRYPYNEWLHGQLIIALTRVGRRAEALEAYQDVRRLLDRDLGLEPSPDLKQVHAGLLHARSELSMDLESPLRAAI</sequence>
<comment type="similarity">
    <text evidence="1">Belongs to the AfsR/DnrI/RedD regulatory family.</text>
</comment>
<protein>
    <submittedName>
        <fullName evidence="7">Transcriptional regulator</fullName>
    </submittedName>
</protein>
<organism evidence="7 8">
    <name type="scientific">Actinomadura harenae</name>
    <dbReference type="NCBI Taxonomy" id="2483351"/>
    <lineage>
        <taxon>Bacteria</taxon>
        <taxon>Bacillati</taxon>
        <taxon>Actinomycetota</taxon>
        <taxon>Actinomycetes</taxon>
        <taxon>Streptosporangiales</taxon>
        <taxon>Thermomonosporaceae</taxon>
        <taxon>Actinomadura</taxon>
    </lineage>
</organism>
<dbReference type="GO" id="GO:0003677">
    <property type="term" value="F:DNA binding"/>
    <property type="evidence" value="ECO:0007669"/>
    <property type="project" value="UniProtKB-UniRule"/>
</dbReference>
<accession>A0A3M2M0C1</accession>
<dbReference type="SMART" id="SM00862">
    <property type="entry name" value="Trans_reg_C"/>
    <property type="match status" value="1"/>
</dbReference>
<keyword evidence="3 5" id="KW-0238">DNA-binding</keyword>
<dbReference type="Pfam" id="PF03704">
    <property type="entry name" value="BTAD"/>
    <property type="match status" value="1"/>
</dbReference>
<dbReference type="InterPro" id="IPR051677">
    <property type="entry name" value="AfsR-DnrI-RedD_regulator"/>
</dbReference>
<dbReference type="PANTHER" id="PTHR35807:SF1">
    <property type="entry name" value="TRANSCRIPTIONAL REGULATOR REDD"/>
    <property type="match status" value="1"/>
</dbReference>
<evidence type="ECO:0000256" key="1">
    <source>
        <dbReference type="ARBA" id="ARBA00005820"/>
    </source>
</evidence>
<dbReference type="GO" id="GO:0006355">
    <property type="term" value="P:regulation of DNA-templated transcription"/>
    <property type="evidence" value="ECO:0007669"/>
    <property type="project" value="InterPro"/>
</dbReference>
<dbReference type="CDD" id="cd15831">
    <property type="entry name" value="BTAD"/>
    <property type="match status" value="1"/>
</dbReference>
<evidence type="ECO:0000256" key="4">
    <source>
        <dbReference type="ARBA" id="ARBA00023163"/>
    </source>
</evidence>
<evidence type="ECO:0000256" key="3">
    <source>
        <dbReference type="ARBA" id="ARBA00023125"/>
    </source>
</evidence>
<dbReference type="InterPro" id="IPR016032">
    <property type="entry name" value="Sig_transdc_resp-reg_C-effctor"/>
</dbReference>
<dbReference type="InterPro" id="IPR036388">
    <property type="entry name" value="WH-like_DNA-bd_sf"/>
</dbReference>
<dbReference type="Gene3D" id="1.25.40.10">
    <property type="entry name" value="Tetratricopeptide repeat domain"/>
    <property type="match status" value="1"/>
</dbReference>
<dbReference type="InterPro" id="IPR001867">
    <property type="entry name" value="OmpR/PhoB-type_DNA-bd"/>
</dbReference>